<evidence type="ECO:0008006" key="3">
    <source>
        <dbReference type="Google" id="ProtNLM"/>
    </source>
</evidence>
<sequence length="172" mass="19579">MRFADSGESTEPDVQLVSTTPSTESISLFWLSTNPFCISTYEIEVKSKENQFQWTLTNDKYYLLMDNLFPCSVYNIQLKTFDVDKNLIGNETLVDSTKYLGEHCEWVYNLTDVTANKYILTDLQGCETYDFQIYINSETNLKGRSTFISGEQVPGPVSLQEVTPGETTVTIK</sequence>
<evidence type="ECO:0000313" key="2">
    <source>
        <dbReference type="Proteomes" id="UP000091820"/>
    </source>
</evidence>
<reference evidence="1" key="2">
    <citation type="submission" date="2020-05" db="UniProtKB">
        <authorList>
            <consortium name="EnsemblMetazoa"/>
        </authorList>
    </citation>
    <scope>IDENTIFICATION</scope>
    <source>
        <strain evidence="1">IAEA</strain>
    </source>
</reference>
<organism evidence="1 2">
    <name type="scientific">Glossina brevipalpis</name>
    <dbReference type="NCBI Taxonomy" id="37001"/>
    <lineage>
        <taxon>Eukaryota</taxon>
        <taxon>Metazoa</taxon>
        <taxon>Ecdysozoa</taxon>
        <taxon>Arthropoda</taxon>
        <taxon>Hexapoda</taxon>
        <taxon>Insecta</taxon>
        <taxon>Pterygota</taxon>
        <taxon>Neoptera</taxon>
        <taxon>Endopterygota</taxon>
        <taxon>Diptera</taxon>
        <taxon>Brachycera</taxon>
        <taxon>Muscomorpha</taxon>
        <taxon>Hippoboscoidea</taxon>
        <taxon>Glossinidae</taxon>
        <taxon>Glossina</taxon>
    </lineage>
</organism>
<accession>A0A1A9W9T9</accession>
<dbReference type="InterPro" id="IPR036116">
    <property type="entry name" value="FN3_sf"/>
</dbReference>
<reference evidence="2" key="1">
    <citation type="submission" date="2014-03" db="EMBL/GenBank/DDBJ databases">
        <authorList>
            <person name="Aksoy S."/>
            <person name="Warren W."/>
            <person name="Wilson R.K."/>
        </authorList>
    </citation>
    <scope>NUCLEOTIDE SEQUENCE [LARGE SCALE GENOMIC DNA]</scope>
    <source>
        <strain evidence="2">IAEA</strain>
    </source>
</reference>
<dbReference type="STRING" id="37001.A0A1A9W9T9"/>
<proteinExistence type="predicted"/>
<dbReference type="EnsemblMetazoa" id="GBRI011518-RA">
    <property type="protein sequence ID" value="GBRI011518-PA"/>
    <property type="gene ID" value="GBRI011518"/>
</dbReference>
<protein>
    <recommendedName>
        <fullName evidence="3">Fibronectin type-III domain-containing protein</fullName>
    </recommendedName>
</protein>
<evidence type="ECO:0000313" key="1">
    <source>
        <dbReference type="EnsemblMetazoa" id="GBRI011518-PA"/>
    </source>
</evidence>
<dbReference type="Proteomes" id="UP000091820">
    <property type="component" value="Unassembled WGS sequence"/>
</dbReference>
<name>A0A1A9W9T9_9MUSC</name>
<keyword evidence="2" id="KW-1185">Reference proteome</keyword>
<dbReference type="AlphaFoldDB" id="A0A1A9W9T9"/>
<dbReference type="VEuPathDB" id="VectorBase:GBRI011518"/>
<dbReference type="SUPFAM" id="SSF49265">
    <property type="entry name" value="Fibronectin type III"/>
    <property type="match status" value="1"/>
</dbReference>